<evidence type="ECO:0000256" key="5">
    <source>
        <dbReference type="ARBA" id="ARBA00022777"/>
    </source>
</evidence>
<evidence type="ECO:0000256" key="2">
    <source>
        <dbReference type="ARBA" id="ARBA00012438"/>
    </source>
</evidence>
<dbReference type="Proteomes" id="UP001596915">
    <property type="component" value="Unassembled WGS sequence"/>
</dbReference>
<feature type="compositionally biased region" description="Low complexity" evidence="6">
    <location>
        <begin position="423"/>
        <end position="434"/>
    </location>
</feature>
<dbReference type="Gene3D" id="3.30.565.10">
    <property type="entry name" value="Histidine kinase-like ATPase, C-terminal domain"/>
    <property type="match status" value="1"/>
</dbReference>
<feature type="compositionally biased region" description="Low complexity" evidence="6">
    <location>
        <begin position="398"/>
        <end position="412"/>
    </location>
</feature>
<dbReference type="PANTHER" id="PTHR45436">
    <property type="entry name" value="SENSOR HISTIDINE KINASE YKOH"/>
    <property type="match status" value="1"/>
</dbReference>
<evidence type="ECO:0000313" key="7">
    <source>
        <dbReference type="EMBL" id="MFD0629501.1"/>
    </source>
</evidence>
<evidence type="ECO:0000313" key="8">
    <source>
        <dbReference type="Proteomes" id="UP001596915"/>
    </source>
</evidence>
<keyword evidence="7" id="KW-0547">Nucleotide-binding</keyword>
<comment type="catalytic activity">
    <reaction evidence="1">
        <text>ATP + protein L-histidine = ADP + protein N-phospho-L-histidine.</text>
        <dbReference type="EC" id="2.7.13.3"/>
    </reaction>
</comment>
<protein>
    <recommendedName>
        <fullName evidence="2">histidine kinase</fullName>
        <ecNumber evidence="2">2.7.13.3</ecNumber>
    </recommendedName>
</protein>
<dbReference type="SUPFAM" id="SSF55874">
    <property type="entry name" value="ATPase domain of HSP90 chaperone/DNA topoisomerase II/histidine kinase"/>
    <property type="match status" value="1"/>
</dbReference>
<dbReference type="GO" id="GO:0005524">
    <property type="term" value="F:ATP binding"/>
    <property type="evidence" value="ECO:0007669"/>
    <property type="project" value="UniProtKB-KW"/>
</dbReference>
<evidence type="ECO:0000256" key="4">
    <source>
        <dbReference type="ARBA" id="ARBA00022679"/>
    </source>
</evidence>
<proteinExistence type="predicted"/>
<gene>
    <name evidence="7" type="ORF">ACFQ2K_49695</name>
</gene>
<feature type="compositionally biased region" description="Low complexity" evidence="6">
    <location>
        <begin position="378"/>
        <end position="391"/>
    </location>
</feature>
<dbReference type="EC" id="2.7.13.3" evidence="2"/>
<keyword evidence="7" id="KW-0067">ATP-binding</keyword>
<accession>A0ABW2X6P2</accession>
<name>A0ABW2X6P2_9ACTN</name>
<dbReference type="PANTHER" id="PTHR45436:SF5">
    <property type="entry name" value="SENSOR HISTIDINE KINASE TRCS"/>
    <property type="match status" value="1"/>
</dbReference>
<evidence type="ECO:0000256" key="6">
    <source>
        <dbReference type="SAM" id="MobiDB-lite"/>
    </source>
</evidence>
<dbReference type="EMBL" id="JBHTGL010000008">
    <property type="protein sequence ID" value="MFD0629501.1"/>
    <property type="molecule type" value="Genomic_DNA"/>
</dbReference>
<organism evidence="7 8">
    <name type="scientific">Streptomyces sanglieri</name>
    <dbReference type="NCBI Taxonomy" id="193460"/>
    <lineage>
        <taxon>Bacteria</taxon>
        <taxon>Bacillati</taxon>
        <taxon>Actinomycetota</taxon>
        <taxon>Actinomycetes</taxon>
        <taxon>Kitasatosporales</taxon>
        <taxon>Streptomycetaceae</taxon>
        <taxon>Streptomyces</taxon>
    </lineage>
</organism>
<keyword evidence="5" id="KW-0418">Kinase</keyword>
<dbReference type="InterPro" id="IPR050428">
    <property type="entry name" value="TCS_sensor_his_kinase"/>
</dbReference>
<evidence type="ECO:0000256" key="3">
    <source>
        <dbReference type="ARBA" id="ARBA00022553"/>
    </source>
</evidence>
<evidence type="ECO:0000256" key="1">
    <source>
        <dbReference type="ARBA" id="ARBA00000085"/>
    </source>
</evidence>
<dbReference type="InterPro" id="IPR036890">
    <property type="entry name" value="HATPase_C_sf"/>
</dbReference>
<keyword evidence="8" id="KW-1185">Reference proteome</keyword>
<keyword evidence="4" id="KW-0808">Transferase</keyword>
<feature type="region of interest" description="Disordered" evidence="6">
    <location>
        <begin position="375"/>
        <end position="467"/>
    </location>
</feature>
<comment type="caution">
    <text evidence="7">The sequence shown here is derived from an EMBL/GenBank/DDBJ whole genome shotgun (WGS) entry which is preliminary data.</text>
</comment>
<reference evidence="8" key="1">
    <citation type="journal article" date="2019" name="Int. J. Syst. Evol. Microbiol.">
        <title>The Global Catalogue of Microorganisms (GCM) 10K type strain sequencing project: providing services to taxonomists for standard genome sequencing and annotation.</title>
        <authorList>
            <consortium name="The Broad Institute Genomics Platform"/>
            <consortium name="The Broad Institute Genome Sequencing Center for Infectious Disease"/>
            <person name="Wu L."/>
            <person name="Ma J."/>
        </authorList>
    </citation>
    <scope>NUCLEOTIDE SEQUENCE [LARGE SCALE GENOMIC DNA]</scope>
    <source>
        <strain evidence="8">JCM 12607</strain>
    </source>
</reference>
<keyword evidence="3" id="KW-0597">Phosphoprotein</keyword>
<sequence length="467" mass="49583">MTLSSKIAVALGVLSLLLAVWALLLARSRRIHVRQGRAWSAEAQAADSRAQAAEGRARTEVQNRQAAESRAKELGIREAELLGEVRHLVSDRLPALALHLISSHHPVPGLLHKHLAGSEAARLLDALPEAVSRIVLKERRRIDAAARAALRGATQESQALSYRLQTNIVGLQHEFSAPPRLTQSLLESDHINEQNLRLTQRSAIVCGGWPGHVRKDTYVSEVVSGASSRLRGFDRINIVSRLGLSNIGVVGRAAEPVAVVCAELMANALEHSRDDLMVDVGLVQTGNGSVCITIDDAGKGMTAEALARGRSLISGEQQEVLLLELGDPPSMGFAAIGRLVADYGLHVSIDTSSPYGGVRAVVSVPENLLTSIDENVTPPSVMAPQPAVAPQAHKRPAAADAPAHSPAPSAAAELPQRRRRFSATATQDEAAAAAPRPLDPESTGAIWSDFQSGLTDGRSVTDSEQAL</sequence>
<feature type="compositionally biased region" description="Polar residues" evidence="6">
    <location>
        <begin position="449"/>
        <end position="467"/>
    </location>
</feature>